<feature type="compositionally biased region" description="Polar residues" evidence="2">
    <location>
        <begin position="103"/>
        <end position="122"/>
    </location>
</feature>
<sequence>MESLSKMHHSHLSLAHHNSSFPTVFSPRFFRSLPLPPFSPPSFKSFSIRASSTPLPKAHLRQTLNPHFSPLVKSTCIAIAATAFFFTRLQLNTATAAPVLPPSDSSVSETLPSAVEEQQPSNNLDEADALRSLTEEKIRAGEIDEAIRVLERLISLEPEELEWLLLKAHLYIHNGEHKLALNVFESVLKKEPFNVEAYRGFLMANSELNEPSEELLKRIEEAVRVCEEEEMDSEVRDFKLLIAQIKVIDGELSDALKVYEELVKEEPKDFRPYLCQGIVYTMLRKQDEAEKQFEKYRTLVPQDHPYKEYFEDNTKIFSQSLESGGIGAKS</sequence>
<dbReference type="PROSITE" id="PS50005">
    <property type="entry name" value="TPR"/>
    <property type="match status" value="1"/>
</dbReference>
<dbReference type="OrthoDB" id="66906at2759"/>
<proteinExistence type="predicted"/>
<name>A0A8B8M4V6_ABRPR</name>
<reference evidence="3" key="1">
    <citation type="journal article" date="2019" name="Toxins">
        <title>Detection of Abrin-Like and Prepropulchellin-Like Toxin Genes and Transcripts Using Whole Genome Sequencing and Full-Length Transcript Sequencing of Abrus precatorius.</title>
        <authorList>
            <person name="Hovde B.T."/>
            <person name="Daligault H.E."/>
            <person name="Hanschen E.R."/>
            <person name="Kunde Y.A."/>
            <person name="Johnson M.B."/>
            <person name="Starkenburg S.R."/>
            <person name="Johnson S.L."/>
        </authorList>
    </citation>
    <scope>NUCLEOTIDE SEQUENCE [LARGE SCALE GENOMIC DNA]</scope>
</reference>
<reference evidence="4" key="2">
    <citation type="submission" date="2025-08" db="UniProtKB">
        <authorList>
            <consortium name="RefSeq"/>
        </authorList>
    </citation>
    <scope>IDENTIFICATION</scope>
    <source>
        <tissue evidence="4">Young leaves</tissue>
    </source>
</reference>
<evidence type="ECO:0000313" key="4">
    <source>
        <dbReference type="RefSeq" id="XP_027363003.1"/>
    </source>
</evidence>
<dbReference type="Pfam" id="PF14559">
    <property type="entry name" value="TPR_19"/>
    <property type="match status" value="1"/>
</dbReference>
<dbReference type="Proteomes" id="UP000694853">
    <property type="component" value="Unplaced"/>
</dbReference>
<dbReference type="GO" id="GO:0009535">
    <property type="term" value="C:chloroplast thylakoid membrane"/>
    <property type="evidence" value="ECO:0007669"/>
    <property type="project" value="TreeGrafter"/>
</dbReference>
<gene>
    <name evidence="4" type="primary">LOC113870756</name>
</gene>
<dbReference type="InterPro" id="IPR011990">
    <property type="entry name" value="TPR-like_helical_dom_sf"/>
</dbReference>
<protein>
    <submittedName>
        <fullName evidence="4">Protein SLOW GREEN 1, chloroplastic-like</fullName>
    </submittedName>
</protein>
<dbReference type="PANTHER" id="PTHR26312">
    <property type="entry name" value="TETRATRICOPEPTIDE REPEAT PROTEIN 5"/>
    <property type="match status" value="1"/>
</dbReference>
<feature type="region of interest" description="Disordered" evidence="2">
    <location>
        <begin position="100"/>
        <end position="122"/>
    </location>
</feature>
<dbReference type="InterPro" id="IPR019734">
    <property type="entry name" value="TPR_rpt"/>
</dbReference>
<organism evidence="3 4">
    <name type="scientific">Abrus precatorius</name>
    <name type="common">Indian licorice</name>
    <name type="synonym">Glycine abrus</name>
    <dbReference type="NCBI Taxonomy" id="3816"/>
    <lineage>
        <taxon>Eukaryota</taxon>
        <taxon>Viridiplantae</taxon>
        <taxon>Streptophyta</taxon>
        <taxon>Embryophyta</taxon>
        <taxon>Tracheophyta</taxon>
        <taxon>Spermatophyta</taxon>
        <taxon>Magnoliopsida</taxon>
        <taxon>eudicotyledons</taxon>
        <taxon>Gunneridae</taxon>
        <taxon>Pentapetalae</taxon>
        <taxon>rosids</taxon>
        <taxon>fabids</taxon>
        <taxon>Fabales</taxon>
        <taxon>Fabaceae</taxon>
        <taxon>Papilionoideae</taxon>
        <taxon>50 kb inversion clade</taxon>
        <taxon>NPAAA clade</taxon>
        <taxon>indigoferoid/millettioid clade</taxon>
        <taxon>Abreae</taxon>
        <taxon>Abrus</taxon>
    </lineage>
</organism>
<dbReference type="SUPFAM" id="SSF48452">
    <property type="entry name" value="TPR-like"/>
    <property type="match status" value="1"/>
</dbReference>
<dbReference type="PANTHER" id="PTHR26312:SF67">
    <property type="entry name" value="PROTEIN SLOW GREEN 1, CHLOROPLASTIC"/>
    <property type="match status" value="1"/>
</dbReference>
<keyword evidence="1" id="KW-0802">TPR repeat</keyword>
<evidence type="ECO:0000256" key="1">
    <source>
        <dbReference type="PROSITE-ProRule" id="PRU00339"/>
    </source>
</evidence>
<dbReference type="GeneID" id="113870756"/>
<evidence type="ECO:0000256" key="2">
    <source>
        <dbReference type="SAM" id="MobiDB-lite"/>
    </source>
</evidence>
<feature type="repeat" description="TPR" evidence="1">
    <location>
        <begin position="127"/>
        <end position="160"/>
    </location>
</feature>
<accession>A0A8B8M4V6</accession>
<dbReference type="RefSeq" id="XP_027363003.1">
    <property type="nucleotide sequence ID" value="XM_027507202.1"/>
</dbReference>
<dbReference type="SMART" id="SM00028">
    <property type="entry name" value="TPR"/>
    <property type="match status" value="4"/>
</dbReference>
<dbReference type="KEGG" id="aprc:113870756"/>
<keyword evidence="3" id="KW-1185">Reference proteome</keyword>
<dbReference type="AlphaFoldDB" id="A0A8B8M4V6"/>
<evidence type="ECO:0000313" key="3">
    <source>
        <dbReference type="Proteomes" id="UP000694853"/>
    </source>
</evidence>
<dbReference type="Gene3D" id="1.25.40.10">
    <property type="entry name" value="Tetratricopeptide repeat domain"/>
    <property type="match status" value="1"/>
</dbReference>